<reference evidence="5 6" key="1">
    <citation type="submission" date="2018-08" db="EMBL/GenBank/DDBJ databases">
        <title>Flavobacterium tibetense sp. nov., isolated from a wetland YonghuCo on Tibetan Plateau.</title>
        <authorList>
            <person name="Phurbu D."/>
            <person name="Lu H."/>
            <person name="Xing P."/>
        </authorList>
    </citation>
    <scope>NUCLEOTIDE SEQUENCE [LARGE SCALE GENOMIC DNA]</scope>
    <source>
        <strain evidence="5 6">DJC</strain>
    </source>
</reference>
<dbReference type="InterPro" id="IPR002347">
    <property type="entry name" value="SDR_fam"/>
</dbReference>
<dbReference type="Proteomes" id="UP000284547">
    <property type="component" value="Unassembled WGS sequence"/>
</dbReference>
<dbReference type="CDD" id="cd05233">
    <property type="entry name" value="SDR_c"/>
    <property type="match status" value="1"/>
</dbReference>
<dbReference type="SMART" id="SM00822">
    <property type="entry name" value="PKS_KR"/>
    <property type="match status" value="1"/>
</dbReference>
<keyword evidence="6" id="KW-1185">Reference proteome</keyword>
<dbReference type="FunFam" id="3.40.50.720:FF:000084">
    <property type="entry name" value="Short-chain dehydrogenase reductase"/>
    <property type="match status" value="1"/>
</dbReference>
<dbReference type="OrthoDB" id="9810734at2"/>
<accession>A0A411Z3B3</accession>
<evidence type="ECO:0000313" key="5">
    <source>
        <dbReference type="EMBL" id="RGP37535.1"/>
    </source>
</evidence>
<dbReference type="PANTHER" id="PTHR43669">
    <property type="entry name" value="5-KETO-D-GLUCONATE 5-REDUCTASE"/>
    <property type="match status" value="1"/>
</dbReference>
<evidence type="ECO:0000256" key="1">
    <source>
        <dbReference type="ARBA" id="ARBA00006484"/>
    </source>
</evidence>
<gene>
    <name evidence="5" type="ORF">D1012_10060</name>
</gene>
<keyword evidence="2" id="KW-0560">Oxidoreductase</keyword>
<evidence type="ECO:0000313" key="6">
    <source>
        <dbReference type="Proteomes" id="UP000284547"/>
    </source>
</evidence>
<dbReference type="PRINTS" id="PR00080">
    <property type="entry name" value="SDRFAMILY"/>
</dbReference>
<protein>
    <submittedName>
        <fullName evidence="5">SDR family NAD(P)-dependent oxidoreductase</fullName>
    </submittedName>
</protein>
<dbReference type="AlphaFoldDB" id="A0A411Z3B3"/>
<evidence type="ECO:0000259" key="4">
    <source>
        <dbReference type="SMART" id="SM00822"/>
    </source>
</evidence>
<dbReference type="InterPro" id="IPR020904">
    <property type="entry name" value="Sc_DH/Rdtase_CS"/>
</dbReference>
<evidence type="ECO:0000256" key="2">
    <source>
        <dbReference type="ARBA" id="ARBA00023002"/>
    </source>
</evidence>
<dbReference type="InterPro" id="IPR036291">
    <property type="entry name" value="NAD(P)-bd_dom_sf"/>
</dbReference>
<dbReference type="PANTHER" id="PTHR43669:SF3">
    <property type="entry name" value="ALCOHOL DEHYDROGENASE, PUTATIVE (AFU_ORTHOLOGUE AFUA_3G03445)-RELATED"/>
    <property type="match status" value="1"/>
</dbReference>
<sequence length="248" mass="25611">MSAKTVIITGASRGIGAAAAREFAAAGWRVALLARSEREISALSGQIGAAAMALPCDVADQGAMQAAVQTVLARWGRLDTLINNAGMIDPIARLADADADAWGRSVDVNLKGVFHGMRAAIPVMKAAGGGTIITISSGAASNPYEGWSAYCAAKAGAAMLTRAAHLEEGENGLRIMGLSPGTVATEMQIRIKASGINPVSALDPAVHVPADWPAKCLLWMCGPGGDPWLGEEVKLRDESIRRAIGVIE</sequence>
<proteinExistence type="inferred from homology"/>
<feature type="domain" description="Ketoreductase" evidence="4">
    <location>
        <begin position="4"/>
        <end position="181"/>
    </location>
</feature>
<dbReference type="PROSITE" id="PS00061">
    <property type="entry name" value="ADH_SHORT"/>
    <property type="match status" value="1"/>
</dbReference>
<dbReference type="PRINTS" id="PR00081">
    <property type="entry name" value="GDHRDH"/>
</dbReference>
<dbReference type="GO" id="GO:0016491">
    <property type="term" value="F:oxidoreductase activity"/>
    <property type="evidence" value="ECO:0007669"/>
    <property type="project" value="UniProtKB-KW"/>
</dbReference>
<dbReference type="EMBL" id="QWEY01000004">
    <property type="protein sequence ID" value="RGP37535.1"/>
    <property type="molecule type" value="Genomic_DNA"/>
</dbReference>
<dbReference type="Pfam" id="PF00106">
    <property type="entry name" value="adh_short"/>
    <property type="match status" value="1"/>
</dbReference>
<dbReference type="RefSeq" id="WP_118151671.1">
    <property type="nucleotide sequence ID" value="NZ_QWEY01000004.1"/>
</dbReference>
<dbReference type="SUPFAM" id="SSF51735">
    <property type="entry name" value="NAD(P)-binding Rossmann-fold domains"/>
    <property type="match status" value="1"/>
</dbReference>
<comment type="caution">
    <text evidence="5">The sequence shown here is derived from an EMBL/GenBank/DDBJ whole genome shotgun (WGS) entry which is preliminary data.</text>
</comment>
<organism evidence="5 6">
    <name type="scientific">Pseudotabrizicola alkalilacus</name>
    <dbReference type="NCBI Taxonomy" id="2305252"/>
    <lineage>
        <taxon>Bacteria</taxon>
        <taxon>Pseudomonadati</taxon>
        <taxon>Pseudomonadota</taxon>
        <taxon>Alphaproteobacteria</taxon>
        <taxon>Rhodobacterales</taxon>
        <taxon>Paracoccaceae</taxon>
        <taxon>Pseudotabrizicola</taxon>
    </lineage>
</organism>
<comment type="similarity">
    <text evidence="1 3">Belongs to the short-chain dehydrogenases/reductases (SDR) family.</text>
</comment>
<dbReference type="Gene3D" id="3.40.50.720">
    <property type="entry name" value="NAD(P)-binding Rossmann-like Domain"/>
    <property type="match status" value="1"/>
</dbReference>
<name>A0A411Z3B3_9RHOB</name>
<evidence type="ECO:0000256" key="3">
    <source>
        <dbReference type="RuleBase" id="RU000363"/>
    </source>
</evidence>
<dbReference type="InterPro" id="IPR057326">
    <property type="entry name" value="KR_dom"/>
</dbReference>